<feature type="domain" description="Membrane insertase YidC/Oxa/ALB C-terminal" evidence="11">
    <location>
        <begin position="28"/>
        <end position="210"/>
    </location>
</feature>
<dbReference type="GO" id="GO:0015031">
    <property type="term" value="P:protein transport"/>
    <property type="evidence" value="ECO:0007669"/>
    <property type="project" value="UniProtKB-KW"/>
</dbReference>
<keyword evidence="3" id="KW-1003">Cell membrane</keyword>
<dbReference type="PANTHER" id="PTHR12428:SF65">
    <property type="entry name" value="CYTOCHROME C OXIDASE ASSEMBLY PROTEIN COX18, MITOCHONDRIAL"/>
    <property type="match status" value="1"/>
</dbReference>
<evidence type="ECO:0000313" key="13">
    <source>
        <dbReference type="Proteomes" id="UP000027931"/>
    </source>
</evidence>
<evidence type="ECO:0000313" key="12">
    <source>
        <dbReference type="EMBL" id="KEO84519.1"/>
    </source>
</evidence>
<evidence type="ECO:0000256" key="10">
    <source>
        <dbReference type="SAM" id="Phobius"/>
    </source>
</evidence>
<evidence type="ECO:0000256" key="9">
    <source>
        <dbReference type="RuleBase" id="RU003945"/>
    </source>
</evidence>
<dbReference type="AlphaFoldDB" id="A0A074LTR2"/>
<evidence type="ECO:0000256" key="6">
    <source>
        <dbReference type="ARBA" id="ARBA00022989"/>
    </source>
</evidence>
<dbReference type="CDD" id="cd20070">
    <property type="entry name" value="5TM_YidC_Alb3"/>
    <property type="match status" value="1"/>
</dbReference>
<keyword evidence="5" id="KW-0653">Protein transport</keyword>
<dbReference type="PANTHER" id="PTHR12428">
    <property type="entry name" value="OXA1"/>
    <property type="match status" value="1"/>
</dbReference>
<protein>
    <recommendedName>
        <fullName evidence="11">Membrane insertase YidC/Oxa/ALB C-terminal domain-containing protein</fullName>
    </recommendedName>
</protein>
<dbReference type="InterPro" id="IPR047196">
    <property type="entry name" value="YidC_ALB_C"/>
</dbReference>
<sequence>MSNWGPILYLASLLRPVLAGIENAVHDWGLAVILLTLIVRVCLFPLSVRQARFAHRNRAFSKAYKEVQKQHKDDPDKLKEAAMKLTVEHKFNPFSMLGTLVLQMPVFAAVYAVFTHFGSDITTVLLPWAHALNQADAAHIMPFVIGIVSALGSLVPLIPPDETVSAVMPKIVPILFVSVMMVFFLWKAPVAIGLYMVTSSLWGICERKFLRSEFAQSKFHLHTGLAKPVSNVGELRGVETGEA</sequence>
<evidence type="ECO:0000256" key="5">
    <source>
        <dbReference type="ARBA" id="ARBA00022927"/>
    </source>
</evidence>
<comment type="caution">
    <text evidence="12">The sequence shown here is derived from an EMBL/GenBank/DDBJ whole genome shotgun (WGS) entry which is preliminary data.</text>
</comment>
<dbReference type="RefSeq" id="WP_052035920.1">
    <property type="nucleotide sequence ID" value="NZ_JMIR01000003.1"/>
</dbReference>
<dbReference type="NCBIfam" id="TIGR03592">
    <property type="entry name" value="yidC_oxa1_cterm"/>
    <property type="match status" value="1"/>
</dbReference>
<reference evidence="12 13" key="1">
    <citation type="journal article" date="2013" name="Int. J. Syst. Evol. Microbiol.">
        <title>Tumebacillus flagellatus sp. nov., an alpha-amylase/pullulanase-producing bacterium isolated from cassava wastewater.</title>
        <authorList>
            <person name="Wang Q."/>
            <person name="Xie N."/>
            <person name="Qin Y."/>
            <person name="Shen N."/>
            <person name="Zhu J."/>
            <person name="Mi H."/>
            <person name="Huang R."/>
        </authorList>
    </citation>
    <scope>NUCLEOTIDE SEQUENCE [LARGE SCALE GENOMIC DNA]</scope>
    <source>
        <strain evidence="12 13">GST4</strain>
    </source>
</reference>
<dbReference type="STRING" id="1157490.EL26_03080"/>
<dbReference type="GO" id="GO:0032977">
    <property type="term" value="F:membrane insertase activity"/>
    <property type="evidence" value="ECO:0007669"/>
    <property type="project" value="InterPro"/>
</dbReference>
<dbReference type="GO" id="GO:0005886">
    <property type="term" value="C:plasma membrane"/>
    <property type="evidence" value="ECO:0007669"/>
    <property type="project" value="UniProtKB-SubCell"/>
</dbReference>
<evidence type="ECO:0000256" key="2">
    <source>
        <dbReference type="ARBA" id="ARBA00022448"/>
    </source>
</evidence>
<comment type="similarity">
    <text evidence="9">Belongs to the OXA1/ALB3/YidC family.</text>
</comment>
<feature type="transmembrane region" description="Helical" evidence="10">
    <location>
        <begin position="137"/>
        <end position="155"/>
    </location>
</feature>
<keyword evidence="8" id="KW-0143">Chaperone</keyword>
<keyword evidence="2" id="KW-0813">Transport</keyword>
<gene>
    <name evidence="12" type="ORF">EL26_03080</name>
</gene>
<dbReference type="EMBL" id="JMIR01000003">
    <property type="protein sequence ID" value="KEO84519.1"/>
    <property type="molecule type" value="Genomic_DNA"/>
</dbReference>
<organism evidence="12 13">
    <name type="scientific">Tumebacillus flagellatus</name>
    <dbReference type="NCBI Taxonomy" id="1157490"/>
    <lineage>
        <taxon>Bacteria</taxon>
        <taxon>Bacillati</taxon>
        <taxon>Bacillota</taxon>
        <taxon>Bacilli</taxon>
        <taxon>Bacillales</taxon>
        <taxon>Alicyclobacillaceae</taxon>
        <taxon>Tumebacillus</taxon>
    </lineage>
</organism>
<evidence type="ECO:0000256" key="1">
    <source>
        <dbReference type="ARBA" id="ARBA00004651"/>
    </source>
</evidence>
<evidence type="ECO:0000256" key="7">
    <source>
        <dbReference type="ARBA" id="ARBA00023136"/>
    </source>
</evidence>
<evidence type="ECO:0000256" key="4">
    <source>
        <dbReference type="ARBA" id="ARBA00022692"/>
    </source>
</evidence>
<dbReference type="InterPro" id="IPR001708">
    <property type="entry name" value="YidC/ALB3/OXA1/COX18"/>
</dbReference>
<accession>A0A074LTR2</accession>
<keyword evidence="4 9" id="KW-0812">Transmembrane</keyword>
<keyword evidence="13" id="KW-1185">Reference proteome</keyword>
<proteinExistence type="inferred from homology"/>
<dbReference type="Pfam" id="PF02096">
    <property type="entry name" value="60KD_IMP"/>
    <property type="match status" value="1"/>
</dbReference>
<evidence type="ECO:0000256" key="8">
    <source>
        <dbReference type="ARBA" id="ARBA00023186"/>
    </source>
</evidence>
<feature type="transmembrane region" description="Helical" evidence="10">
    <location>
        <begin position="29"/>
        <end position="48"/>
    </location>
</feature>
<dbReference type="InterPro" id="IPR028055">
    <property type="entry name" value="YidC/Oxa/ALB_C"/>
</dbReference>
<feature type="transmembrane region" description="Helical" evidence="10">
    <location>
        <begin position="94"/>
        <end position="117"/>
    </location>
</feature>
<dbReference type="Proteomes" id="UP000027931">
    <property type="component" value="Unassembled WGS sequence"/>
</dbReference>
<comment type="subcellular location">
    <subcellularLocation>
        <location evidence="1">Cell membrane</location>
        <topology evidence="1">Multi-pass membrane protein</topology>
    </subcellularLocation>
    <subcellularLocation>
        <location evidence="9">Membrane</location>
        <topology evidence="9">Multi-pass membrane protein</topology>
    </subcellularLocation>
</comment>
<dbReference type="eggNOG" id="COG0706">
    <property type="taxonomic scope" value="Bacteria"/>
</dbReference>
<keyword evidence="7 10" id="KW-0472">Membrane</keyword>
<keyword evidence="6 10" id="KW-1133">Transmembrane helix</keyword>
<evidence type="ECO:0000259" key="11">
    <source>
        <dbReference type="Pfam" id="PF02096"/>
    </source>
</evidence>
<name>A0A074LTR2_9BACL</name>
<feature type="transmembrane region" description="Helical" evidence="10">
    <location>
        <begin position="167"/>
        <end position="186"/>
    </location>
</feature>
<dbReference type="OrthoDB" id="2380676at2"/>
<dbReference type="GO" id="GO:0051205">
    <property type="term" value="P:protein insertion into membrane"/>
    <property type="evidence" value="ECO:0007669"/>
    <property type="project" value="TreeGrafter"/>
</dbReference>
<evidence type="ECO:0000256" key="3">
    <source>
        <dbReference type="ARBA" id="ARBA00022475"/>
    </source>
</evidence>